<protein>
    <submittedName>
        <fullName evidence="1">Putative secreted protein</fullName>
    </submittedName>
</protein>
<reference evidence="1" key="1">
    <citation type="submission" date="2018-01" db="EMBL/GenBank/DDBJ databases">
        <title>An insight into the sialome of Amazonian anophelines.</title>
        <authorList>
            <person name="Ribeiro J.M."/>
            <person name="Scarpassa V."/>
            <person name="Calvo E."/>
        </authorList>
    </citation>
    <scope>NUCLEOTIDE SEQUENCE</scope>
</reference>
<name>A0A2M4DNC5_ANODA</name>
<organism evidence="1">
    <name type="scientific">Anopheles darlingi</name>
    <name type="common">Mosquito</name>
    <dbReference type="NCBI Taxonomy" id="43151"/>
    <lineage>
        <taxon>Eukaryota</taxon>
        <taxon>Metazoa</taxon>
        <taxon>Ecdysozoa</taxon>
        <taxon>Arthropoda</taxon>
        <taxon>Hexapoda</taxon>
        <taxon>Insecta</taxon>
        <taxon>Pterygota</taxon>
        <taxon>Neoptera</taxon>
        <taxon>Endopterygota</taxon>
        <taxon>Diptera</taxon>
        <taxon>Nematocera</taxon>
        <taxon>Culicoidea</taxon>
        <taxon>Culicidae</taxon>
        <taxon>Anophelinae</taxon>
        <taxon>Anopheles</taxon>
    </lineage>
</organism>
<evidence type="ECO:0000313" key="1">
    <source>
        <dbReference type="EMBL" id="MBW78638.1"/>
    </source>
</evidence>
<proteinExistence type="predicted"/>
<sequence length="74" mass="8693">MIYLYSIAFCTQQLFCCFPPGYPRHPEIITFHWQPFRQCACGFSRTTGILEEINFPRKERTTCAQRLVILMGTN</sequence>
<dbReference type="AlphaFoldDB" id="A0A2M4DNC5"/>
<dbReference type="EMBL" id="GGFL01014460">
    <property type="protein sequence ID" value="MBW78638.1"/>
    <property type="molecule type" value="Transcribed_RNA"/>
</dbReference>
<accession>A0A2M4DNC5</accession>